<keyword evidence="1" id="KW-0808">Transferase</keyword>
<dbReference type="OrthoDB" id="273614at2"/>
<dbReference type="InterPro" id="IPR016181">
    <property type="entry name" value="Acyl_CoA_acyltransferase"/>
</dbReference>
<keyword evidence="2" id="KW-0238">DNA-binding</keyword>
<proteinExistence type="predicted"/>
<dbReference type="RefSeq" id="WP_091806140.1">
    <property type="nucleotide sequence ID" value="NZ_CP016353.1"/>
</dbReference>
<dbReference type="GO" id="GO:0008080">
    <property type="term" value="F:N-acetyltransferase activity"/>
    <property type="evidence" value="ECO:0007669"/>
    <property type="project" value="InterPro"/>
</dbReference>
<dbReference type="SMART" id="SM00347">
    <property type="entry name" value="HTH_MARR"/>
    <property type="match status" value="1"/>
</dbReference>
<dbReference type="InterPro" id="IPR050769">
    <property type="entry name" value="NAT_camello-type"/>
</dbReference>
<dbReference type="STRING" id="530584.SAMN05421630_106322"/>
<dbReference type="KEGG" id="pmad:BAY61_31255"/>
<dbReference type="PROSITE" id="PS50995">
    <property type="entry name" value="HTH_MARR_2"/>
    <property type="match status" value="1"/>
</dbReference>
<keyword evidence="3" id="KW-1185">Reference proteome</keyword>
<dbReference type="InterPro" id="IPR000835">
    <property type="entry name" value="HTH_MarR-typ"/>
</dbReference>
<dbReference type="Gene3D" id="3.40.630.30">
    <property type="match status" value="1"/>
</dbReference>
<dbReference type="GO" id="GO:0003677">
    <property type="term" value="F:DNA binding"/>
    <property type="evidence" value="ECO:0007669"/>
    <property type="project" value="UniProtKB-KW"/>
</dbReference>
<gene>
    <name evidence="2" type="ORF">SAMN05421630_106322</name>
</gene>
<reference evidence="2 3" key="1">
    <citation type="submission" date="2016-10" db="EMBL/GenBank/DDBJ databases">
        <authorList>
            <person name="de Groot N.N."/>
        </authorList>
    </citation>
    <scope>NUCLEOTIDE SEQUENCE [LARGE SCALE GENOMIC DNA]</scope>
    <source>
        <strain evidence="2 3">CGMCC 4.5506</strain>
    </source>
</reference>
<dbReference type="PANTHER" id="PTHR13947:SF37">
    <property type="entry name" value="LD18367P"/>
    <property type="match status" value="1"/>
</dbReference>
<accession>A0A222VXN4</accession>
<dbReference type="Pfam" id="PF00583">
    <property type="entry name" value="Acetyltransf_1"/>
    <property type="match status" value="1"/>
</dbReference>
<dbReference type="AlphaFoldDB" id="A0A222VXN4"/>
<protein>
    <submittedName>
        <fullName evidence="2">DNA-binding transcriptional regulator, MarR family</fullName>
    </submittedName>
</protein>
<dbReference type="Gene3D" id="1.10.10.10">
    <property type="entry name" value="Winged helix-like DNA-binding domain superfamily/Winged helix DNA-binding domain"/>
    <property type="match status" value="1"/>
</dbReference>
<dbReference type="SUPFAM" id="SSF46785">
    <property type="entry name" value="Winged helix' DNA-binding domain"/>
    <property type="match status" value="1"/>
</dbReference>
<dbReference type="PANTHER" id="PTHR13947">
    <property type="entry name" value="GNAT FAMILY N-ACETYLTRANSFERASE"/>
    <property type="match status" value="1"/>
</dbReference>
<dbReference type="EMBL" id="FMZE01000006">
    <property type="protein sequence ID" value="SDD19104.1"/>
    <property type="molecule type" value="Genomic_DNA"/>
</dbReference>
<name>A0A222VXN4_9PSEU</name>
<evidence type="ECO:0000313" key="3">
    <source>
        <dbReference type="Proteomes" id="UP000199494"/>
    </source>
</evidence>
<dbReference type="Pfam" id="PF12802">
    <property type="entry name" value="MarR_2"/>
    <property type="match status" value="1"/>
</dbReference>
<evidence type="ECO:0000256" key="1">
    <source>
        <dbReference type="ARBA" id="ARBA00022679"/>
    </source>
</evidence>
<dbReference type="PROSITE" id="PS51186">
    <property type="entry name" value="GNAT"/>
    <property type="match status" value="1"/>
</dbReference>
<dbReference type="GO" id="GO:0003700">
    <property type="term" value="F:DNA-binding transcription factor activity"/>
    <property type="evidence" value="ECO:0007669"/>
    <property type="project" value="InterPro"/>
</dbReference>
<evidence type="ECO:0000313" key="2">
    <source>
        <dbReference type="EMBL" id="SDD19104.1"/>
    </source>
</evidence>
<dbReference type="SUPFAM" id="SSF55729">
    <property type="entry name" value="Acyl-CoA N-acyltransferases (Nat)"/>
    <property type="match status" value="1"/>
</dbReference>
<organism evidence="2 3">
    <name type="scientific">Prauserella marina</name>
    <dbReference type="NCBI Taxonomy" id="530584"/>
    <lineage>
        <taxon>Bacteria</taxon>
        <taxon>Bacillati</taxon>
        <taxon>Actinomycetota</taxon>
        <taxon>Actinomycetes</taxon>
        <taxon>Pseudonocardiales</taxon>
        <taxon>Pseudonocardiaceae</taxon>
        <taxon>Prauserella</taxon>
    </lineage>
</organism>
<dbReference type="CDD" id="cd04301">
    <property type="entry name" value="NAT_SF"/>
    <property type="match status" value="1"/>
</dbReference>
<dbReference type="InterPro" id="IPR036388">
    <property type="entry name" value="WH-like_DNA-bd_sf"/>
</dbReference>
<dbReference type="InterPro" id="IPR036390">
    <property type="entry name" value="WH_DNA-bd_sf"/>
</dbReference>
<dbReference type="Proteomes" id="UP000199494">
    <property type="component" value="Unassembled WGS sequence"/>
</dbReference>
<dbReference type="InterPro" id="IPR000182">
    <property type="entry name" value="GNAT_dom"/>
</dbReference>
<sequence>MNELARRVGGVRAFNRMYTRVIGALDEGLVGSAHSLSEARVLYELAREGVGEVADLRNRLDLDAGYASRLLAKLEAQELLVRGRSDTDARRQTVSLTERGLTTQQALERDTEAQIEALLGTLTEADQRRLLSAMDTISTLLGDRPKDPALVLRPPRAGDYGWIVQRHGELYGEEHGYNAEFEALVARVVADYVSATGTPGHACWIAELDGNPVGSVMCVRADDTGATAKLRLLLVEPSARGTGLGRRLVTECVAFARTSGYREMELWTQSELSAARGLYKRVGFELGSSEPHQSWGRTDLVSEVWRMPLTPQRPIA</sequence>